<dbReference type="Gene3D" id="1.20.5.1940">
    <property type="match status" value="1"/>
</dbReference>
<comment type="caution">
    <text evidence="13">The sequence shown here is derived from an EMBL/GenBank/DDBJ whole genome shotgun (WGS) entry which is preliminary data.</text>
</comment>
<feature type="compositionally biased region" description="Low complexity" evidence="10">
    <location>
        <begin position="706"/>
        <end position="715"/>
    </location>
</feature>
<keyword evidence="9" id="KW-0175">Coiled coil</keyword>
<dbReference type="CDD" id="cd15720">
    <property type="entry name" value="FYVE_Hrs"/>
    <property type="match status" value="1"/>
</dbReference>
<dbReference type="GO" id="GO:0048471">
    <property type="term" value="C:perinuclear region of cytoplasm"/>
    <property type="evidence" value="ECO:0007669"/>
    <property type="project" value="UniProtKB-SubCell"/>
</dbReference>
<keyword evidence="14" id="KW-1185">Reference proteome</keyword>
<dbReference type="SMART" id="SM00288">
    <property type="entry name" value="VHS"/>
    <property type="match status" value="1"/>
</dbReference>
<dbReference type="GO" id="GO:0032456">
    <property type="term" value="P:endocytic recycling"/>
    <property type="evidence" value="ECO:0007669"/>
    <property type="project" value="TreeGrafter"/>
</dbReference>
<evidence type="ECO:0000256" key="3">
    <source>
        <dbReference type="ARBA" id="ARBA00022553"/>
    </source>
</evidence>
<evidence type="ECO:0000256" key="7">
    <source>
        <dbReference type="PIRNR" id="PIRNR036956"/>
    </source>
</evidence>
<dbReference type="Pfam" id="PF12210">
    <property type="entry name" value="Hrs_helical"/>
    <property type="match status" value="1"/>
</dbReference>
<dbReference type="Gene3D" id="1.25.40.90">
    <property type="match status" value="1"/>
</dbReference>
<dbReference type="Pfam" id="PF00790">
    <property type="entry name" value="VHS"/>
    <property type="match status" value="1"/>
</dbReference>
<dbReference type="PIRSF" id="PIRSF036956">
    <property type="entry name" value="Hrs_Vps27"/>
    <property type="match status" value="1"/>
</dbReference>
<dbReference type="InterPro" id="IPR017455">
    <property type="entry name" value="Znf_FYVE-rel"/>
</dbReference>
<dbReference type="GO" id="GO:0035091">
    <property type="term" value="F:phosphatidylinositol binding"/>
    <property type="evidence" value="ECO:0007669"/>
    <property type="project" value="InterPro"/>
</dbReference>
<dbReference type="InterPro" id="IPR017073">
    <property type="entry name" value="HGS/VPS27"/>
</dbReference>
<dbReference type="PROSITE" id="PS50178">
    <property type="entry name" value="ZF_FYVE"/>
    <property type="match status" value="1"/>
</dbReference>
<accession>A0AAN7PQT6</accession>
<feature type="domain" description="VHS" evidence="12">
    <location>
        <begin position="15"/>
        <end position="143"/>
    </location>
</feature>
<evidence type="ECO:0000256" key="4">
    <source>
        <dbReference type="ARBA" id="ARBA00022723"/>
    </source>
</evidence>
<keyword evidence="4" id="KW-0479">Metal-binding</keyword>
<evidence type="ECO:0000259" key="11">
    <source>
        <dbReference type="PROSITE" id="PS50178"/>
    </source>
</evidence>
<feature type="compositionally biased region" description="Polar residues" evidence="10">
    <location>
        <begin position="627"/>
        <end position="646"/>
    </location>
</feature>
<dbReference type="PROSITE" id="PS50179">
    <property type="entry name" value="VHS"/>
    <property type="match status" value="1"/>
</dbReference>
<dbReference type="CDD" id="cd21387">
    <property type="entry name" value="GAT_Hrs"/>
    <property type="match status" value="1"/>
</dbReference>
<feature type="region of interest" description="Disordered" evidence="10">
    <location>
        <begin position="566"/>
        <end position="728"/>
    </location>
</feature>
<dbReference type="GO" id="GO:0031623">
    <property type="term" value="P:receptor internalization"/>
    <property type="evidence" value="ECO:0007669"/>
    <property type="project" value="TreeGrafter"/>
</dbReference>
<evidence type="ECO:0000259" key="12">
    <source>
        <dbReference type="PROSITE" id="PS50179"/>
    </source>
</evidence>
<dbReference type="InterPro" id="IPR024641">
    <property type="entry name" value="HRS_helical"/>
</dbReference>
<evidence type="ECO:0000256" key="8">
    <source>
        <dbReference type="PROSITE-ProRule" id="PRU00091"/>
    </source>
</evidence>
<dbReference type="SUPFAM" id="SSF57903">
    <property type="entry name" value="FYVE/PHD zinc finger"/>
    <property type="match status" value="1"/>
</dbReference>
<dbReference type="GO" id="GO:0008270">
    <property type="term" value="F:zinc ion binding"/>
    <property type="evidence" value="ECO:0007669"/>
    <property type="project" value="UniProtKB-KW"/>
</dbReference>
<name>A0AAN7PQT6_9COLE</name>
<dbReference type="Pfam" id="PF01363">
    <property type="entry name" value="FYVE"/>
    <property type="match status" value="1"/>
</dbReference>
<dbReference type="GO" id="GO:0005769">
    <property type="term" value="C:early endosome"/>
    <property type="evidence" value="ECO:0007669"/>
    <property type="project" value="TreeGrafter"/>
</dbReference>
<dbReference type="SUPFAM" id="SSF48464">
    <property type="entry name" value="ENTH/VHS domain"/>
    <property type="match status" value="1"/>
</dbReference>
<feature type="coiled-coil region" evidence="9">
    <location>
        <begin position="438"/>
        <end position="521"/>
    </location>
</feature>
<dbReference type="InterPro" id="IPR000306">
    <property type="entry name" value="Znf_FYVE"/>
</dbReference>
<evidence type="ECO:0000256" key="10">
    <source>
        <dbReference type="SAM" id="MobiDB-lite"/>
    </source>
</evidence>
<reference evidence="14" key="1">
    <citation type="submission" date="2023-01" db="EMBL/GenBank/DDBJ databases">
        <title>Key to firefly adult light organ development and bioluminescence: homeobox transcription factors regulate luciferase expression and transportation to peroxisome.</title>
        <authorList>
            <person name="Fu X."/>
        </authorList>
    </citation>
    <scope>NUCLEOTIDE SEQUENCE [LARGE SCALE GENOMIC DNA]</scope>
</reference>
<dbReference type="PROSITE" id="PS50330">
    <property type="entry name" value="UIM"/>
    <property type="match status" value="1"/>
</dbReference>
<feature type="compositionally biased region" description="Polar residues" evidence="10">
    <location>
        <begin position="687"/>
        <end position="697"/>
    </location>
</feature>
<comment type="function">
    <text evidence="7">Essential role in endosome membrane invagination and formation of multivesicular bodies, MVBs. Required during gastrulation and appears to regulate early embryonic signaling pathways. Inhibits tyrosine kinase receptor signaling by promoting degradation of the tyrosine-phosphorylated, active receptor, potentially by sorting activated receptors into MVBs. The MVBs are then trafficked to the lysosome where their contents are degraded.</text>
</comment>
<protein>
    <recommendedName>
        <fullName evidence="1 7">Hepatocyte growth factor-regulated tyrosine kinase substrate</fullName>
    </recommendedName>
</protein>
<dbReference type="PANTHER" id="PTHR46275:SF1">
    <property type="entry name" value="HEPATOCYTE GROWTH FACTOR-REGULATED TYROSINE KINASE SUBSTRATE"/>
    <property type="match status" value="1"/>
</dbReference>
<dbReference type="PANTHER" id="PTHR46275">
    <property type="entry name" value="HEPATOCYTE GROWTH FACTOR-REGULATED TYROSINE KINASE SUBSTRATE"/>
    <property type="match status" value="1"/>
</dbReference>
<evidence type="ECO:0000256" key="1">
    <source>
        <dbReference type="ARBA" id="ARBA00015450"/>
    </source>
</evidence>
<dbReference type="InterPro" id="IPR002014">
    <property type="entry name" value="VHS_dom"/>
</dbReference>
<dbReference type="CDD" id="cd03569">
    <property type="entry name" value="VHS_Hrs"/>
    <property type="match status" value="1"/>
</dbReference>
<sequence length="728" mass="82196">MFRSTGTFDKLLDKATSHLLMEPEWNTILQICDLVRQNDIQPKYVIAAIKKKLFAPNPHTALYALLVLESLVKNCGNVFHEELTLKPNCEMLHELAKTTQFENVRQKLLELIQVWTFAFRKNSKHTALKDIMNSMKTEGYKFPTLRESDAMFTADSAPEWIDGEVCHRCRSTFSILIRRHHCRNCGQVFCSQCSQKTAALPQFGIEREVRVCDACYELVTKPAATIKKLSTSKVDDTELPAEYLTSSLAQQSQVLPARKSEDELREEEELQLALALSQSEAEAKEKEKFRGSVPYTATIKIAEVRQPERTPTPPEDPAVVSPELARYLNRSYWETRQTDIPENRPTSPSAPATAPIQNNEIKCQENGLTDGEMHDFINTLKSQVEIFINRMKSNSSRGRSIANDSSVQTLFLNITAMHSQLLRYIQQHDDSRLYYEGLQDKLTQVKDARAALDALRDEHRDKLRRQAEEAERQRQLQMAHKLDIMRKKKQEYLQYQRQLALQRVQEQEREMQMRQEQQKQQYLMGSGYGTFKGSPVHAQFVPGTIPQTGYRTYPYELPMMMPGAIPQGIPMPHGQIQGTPGIPTGLPPGLSTQGPQPGLPQQGPPQVLSQGPPQPLPPGMPHQQPLTSTMSQQTVPQQMPNPTLSATTQPPGMPPTQPNMIPQSGLPMQQAPPSMNMRPMPPHVPPQMTQMPHQFQQPGAPPASPQVPVTQPQQQNGDAQTAELITFD</sequence>
<dbReference type="Gene3D" id="3.30.40.10">
    <property type="entry name" value="Zinc/RING finger domain, C3HC4 (zinc finger)"/>
    <property type="match status" value="1"/>
</dbReference>
<organism evidence="13 14">
    <name type="scientific">Aquatica leii</name>
    <dbReference type="NCBI Taxonomy" id="1421715"/>
    <lineage>
        <taxon>Eukaryota</taxon>
        <taxon>Metazoa</taxon>
        <taxon>Ecdysozoa</taxon>
        <taxon>Arthropoda</taxon>
        <taxon>Hexapoda</taxon>
        <taxon>Insecta</taxon>
        <taxon>Pterygota</taxon>
        <taxon>Neoptera</taxon>
        <taxon>Endopterygota</taxon>
        <taxon>Coleoptera</taxon>
        <taxon>Polyphaga</taxon>
        <taxon>Elateriformia</taxon>
        <taxon>Elateroidea</taxon>
        <taxon>Lampyridae</taxon>
        <taxon>Luciolinae</taxon>
        <taxon>Aquatica</taxon>
    </lineage>
</organism>
<keyword evidence="5 8" id="KW-0863">Zinc-finger</keyword>
<dbReference type="GO" id="GO:0005938">
    <property type="term" value="C:cell cortex"/>
    <property type="evidence" value="ECO:0007669"/>
    <property type="project" value="UniProtKB-SubCell"/>
</dbReference>
<dbReference type="Proteomes" id="UP001353858">
    <property type="component" value="Unassembled WGS sequence"/>
</dbReference>
<feature type="compositionally biased region" description="Low complexity" evidence="10">
    <location>
        <begin position="578"/>
        <end position="611"/>
    </location>
</feature>
<dbReference type="InterPro" id="IPR013083">
    <property type="entry name" value="Znf_RING/FYVE/PHD"/>
</dbReference>
<keyword evidence="2" id="KW-0963">Cytoplasm</keyword>
<keyword evidence="6" id="KW-0862">Zinc</keyword>
<dbReference type="InterPro" id="IPR008942">
    <property type="entry name" value="ENTH_VHS"/>
</dbReference>
<evidence type="ECO:0000256" key="6">
    <source>
        <dbReference type="ARBA" id="ARBA00022833"/>
    </source>
</evidence>
<evidence type="ECO:0000256" key="9">
    <source>
        <dbReference type="SAM" id="Coils"/>
    </source>
</evidence>
<comment type="subcellular location">
    <subcellularLocation>
        <location evidence="7">Cytoplasm</location>
        <location evidence="7">Cell cortex</location>
    </subcellularLocation>
    <subcellularLocation>
        <location evidence="7">Cytoplasm</location>
        <location evidence="7">Perinuclear region</location>
    </subcellularLocation>
</comment>
<evidence type="ECO:0000313" key="13">
    <source>
        <dbReference type="EMBL" id="KAK4874219.1"/>
    </source>
</evidence>
<dbReference type="InterPro" id="IPR003903">
    <property type="entry name" value="UIM_dom"/>
</dbReference>
<proteinExistence type="predicted"/>
<dbReference type="AlphaFoldDB" id="A0AAN7PQT6"/>
<dbReference type="InterPro" id="IPR011011">
    <property type="entry name" value="Znf_FYVE_PHD"/>
</dbReference>
<dbReference type="SMART" id="SM00064">
    <property type="entry name" value="FYVE"/>
    <property type="match status" value="1"/>
</dbReference>
<evidence type="ECO:0000256" key="2">
    <source>
        <dbReference type="ARBA" id="ARBA00022490"/>
    </source>
</evidence>
<evidence type="ECO:0000313" key="14">
    <source>
        <dbReference type="Proteomes" id="UP001353858"/>
    </source>
</evidence>
<feature type="domain" description="FYVE-type" evidence="11">
    <location>
        <begin position="160"/>
        <end position="220"/>
    </location>
</feature>
<evidence type="ECO:0000256" key="5">
    <source>
        <dbReference type="ARBA" id="ARBA00022771"/>
    </source>
</evidence>
<dbReference type="GO" id="GO:0043130">
    <property type="term" value="F:ubiquitin binding"/>
    <property type="evidence" value="ECO:0007669"/>
    <property type="project" value="InterPro"/>
</dbReference>
<dbReference type="EMBL" id="JARPUR010000006">
    <property type="protein sequence ID" value="KAK4874219.1"/>
    <property type="molecule type" value="Genomic_DNA"/>
</dbReference>
<gene>
    <name evidence="13" type="ORF">RN001_013579</name>
</gene>
<keyword evidence="3" id="KW-0597">Phosphoprotein</keyword>